<accession>A0ACD3V5U8</accession>
<evidence type="ECO:0000313" key="2">
    <source>
        <dbReference type="Proteomes" id="UP000692816"/>
    </source>
</evidence>
<keyword evidence="2" id="KW-1185">Reference proteome</keyword>
<evidence type="ECO:0000313" key="1">
    <source>
        <dbReference type="EMBL" id="UGY01707.1"/>
    </source>
</evidence>
<protein>
    <submittedName>
        <fullName evidence="1">GntR family transcriptional regulator</fullName>
    </submittedName>
</protein>
<dbReference type="Proteomes" id="UP000692816">
    <property type="component" value="Chromosome"/>
</dbReference>
<sequence>MHIARNSQKSLATVCKCLLPATMTGSHDSVTGGQSSMSIPRAKSQTRRKQPAYALIKSALAKHIRAGDVPPGTVLSESAIATLFGSSRSPVRQAFEQLEHIGLVRRFDGRGVIAGKRKVDPRRVPITPEMFGLTDGPVEAVRSDAWDTLYYKLEREIIYRSLFGRFRVSELALARHFRVGRTVARNLLLRAQAIGILEKGAKAHWYVVPLDEDRLRDIFEVRATLEPLLLKSAAARIPTALLDRMAERLREGIQFRSRVGVGELDEIEGDLHIRCLGYGINREMIEALKRTHCAFVIGKHIQVALTAPQIDSFMDEHLVIIEALRARDGDTAAATLRRHIEWSHSKVAGWIAEFRAINVISRVPYMA</sequence>
<organism evidence="1 2">
    <name type="scientific">Bradyrhizobium quebecense</name>
    <dbReference type="NCBI Taxonomy" id="2748629"/>
    <lineage>
        <taxon>Bacteria</taxon>
        <taxon>Pseudomonadati</taxon>
        <taxon>Pseudomonadota</taxon>
        <taxon>Alphaproteobacteria</taxon>
        <taxon>Hyphomicrobiales</taxon>
        <taxon>Nitrobacteraceae</taxon>
        <taxon>Bradyrhizobium</taxon>
    </lineage>
</organism>
<dbReference type="EMBL" id="CP088282">
    <property type="protein sequence ID" value="UGY01707.1"/>
    <property type="molecule type" value="Genomic_DNA"/>
</dbReference>
<proteinExistence type="predicted"/>
<name>A0ACD3V5U8_9BRAD</name>
<gene>
    <name evidence="1" type="ORF">J4P68_0032045</name>
</gene>
<reference evidence="1 2" key="1">
    <citation type="journal article" date="2021" name="Int. J. Syst. Evol. Microbiol.">
        <title>Bradyrhizobium septentrionale sp. nov. (sv. septentrionale) and Bradyrhizobium quebecense sp. nov. (sv. septentrionale) associated with legumes native to Canada possess rearranged symbiosis genes and numerous insertion sequences.</title>
        <authorList>
            <person name="Bromfield E.S.P."/>
            <person name="Cloutier S."/>
        </authorList>
    </citation>
    <scope>NUCLEOTIDE SEQUENCE [LARGE SCALE GENOMIC DNA]</scope>
    <source>
        <strain evidence="1 2">12S5</strain>
    </source>
</reference>